<dbReference type="GO" id="GO:0006543">
    <property type="term" value="P:L-glutamine catabolic process"/>
    <property type="evidence" value="ECO:0007669"/>
    <property type="project" value="TreeGrafter"/>
</dbReference>
<evidence type="ECO:0000256" key="2">
    <source>
        <dbReference type="ARBA" id="ARBA00011881"/>
    </source>
</evidence>
<dbReference type="AlphaFoldDB" id="A0A5C4T4L4"/>
<proteinExistence type="inferred from homology"/>
<reference evidence="7 8" key="1">
    <citation type="submission" date="2019-05" db="EMBL/GenBank/DDBJ databases">
        <title>We sequenced the genome of Paenibacillus hemerocallicola KCTC 33185 for further insight into its adaptation and study the phylogeny of Paenibacillus.</title>
        <authorList>
            <person name="Narsing Rao M.P."/>
        </authorList>
    </citation>
    <scope>NUCLEOTIDE SEQUENCE [LARGE SCALE GENOMIC DNA]</scope>
    <source>
        <strain evidence="7 8">KCTC 33185</strain>
    </source>
</reference>
<evidence type="ECO:0000256" key="1">
    <source>
        <dbReference type="ARBA" id="ARBA00011076"/>
    </source>
</evidence>
<sequence length="312" mass="33725">MPTDFRHLSEQLPDWVQACRAYAADGRVATYIPELAHAPQQALGIALHHKSGLTASAGDCGMPFTLQSISKVFTLLLALIDRGEQAVFEKVGMEPTGDVFNSMLKLELVQPGKPFNPLINAGAIVISSLIRGDTPEQKSGRILSFIRELAGDDRPSFNESVYRSEAATANRNRSLAYFLKDNKVLDEDVEPTLDVYFKQCAIEVTCAHIARMGLVLANDGVDPSTGRELLPKRYVRIAKSFMVTCGMYNASGEFAIQVGIPAKSGVAGGILAVVPGELGIGIIGPALNDKGNSTAGVHLLKRLSEQYDWSMF</sequence>
<evidence type="ECO:0000256" key="4">
    <source>
        <dbReference type="ARBA" id="ARBA00022801"/>
    </source>
</evidence>
<protein>
    <recommendedName>
        <fullName evidence="3 6">Glutaminase</fullName>
        <ecNumber evidence="3 6">3.5.1.2</ecNumber>
    </recommendedName>
</protein>
<feature type="binding site" evidence="6">
    <location>
        <position position="68"/>
    </location>
    <ligand>
        <name>substrate</name>
    </ligand>
</feature>
<dbReference type="EC" id="3.5.1.2" evidence="3 6"/>
<dbReference type="InterPro" id="IPR012338">
    <property type="entry name" value="Beta-lactam/transpept-like"/>
</dbReference>
<dbReference type="EMBL" id="VDCQ01000046">
    <property type="protein sequence ID" value="TNJ63257.1"/>
    <property type="molecule type" value="Genomic_DNA"/>
</dbReference>
<dbReference type="GO" id="GO:0004359">
    <property type="term" value="F:glutaminase activity"/>
    <property type="evidence" value="ECO:0007669"/>
    <property type="project" value="UniProtKB-UniRule"/>
</dbReference>
<comment type="catalytic activity">
    <reaction evidence="5 6">
        <text>L-glutamine + H2O = L-glutamate + NH4(+)</text>
        <dbReference type="Rhea" id="RHEA:15889"/>
        <dbReference type="ChEBI" id="CHEBI:15377"/>
        <dbReference type="ChEBI" id="CHEBI:28938"/>
        <dbReference type="ChEBI" id="CHEBI:29985"/>
        <dbReference type="ChEBI" id="CHEBI:58359"/>
        <dbReference type="EC" id="3.5.1.2"/>
    </reaction>
</comment>
<dbReference type="Proteomes" id="UP000307943">
    <property type="component" value="Unassembled WGS sequence"/>
</dbReference>
<feature type="binding site" evidence="6">
    <location>
        <position position="120"/>
    </location>
    <ligand>
        <name>substrate</name>
    </ligand>
</feature>
<feature type="binding site" evidence="6">
    <location>
        <position position="248"/>
    </location>
    <ligand>
        <name>substrate</name>
    </ligand>
</feature>
<dbReference type="OrthoDB" id="9788822at2"/>
<comment type="similarity">
    <text evidence="1 6">Belongs to the glutaminase family.</text>
</comment>
<evidence type="ECO:0000313" key="7">
    <source>
        <dbReference type="EMBL" id="TNJ63257.1"/>
    </source>
</evidence>
<evidence type="ECO:0000256" key="6">
    <source>
        <dbReference type="HAMAP-Rule" id="MF_00313"/>
    </source>
</evidence>
<comment type="subunit">
    <text evidence="2 6">Homotetramer.</text>
</comment>
<dbReference type="PANTHER" id="PTHR12544">
    <property type="entry name" value="GLUTAMINASE"/>
    <property type="match status" value="1"/>
</dbReference>
<feature type="binding site" evidence="6">
    <location>
        <position position="165"/>
    </location>
    <ligand>
        <name>substrate</name>
    </ligand>
</feature>
<dbReference type="GO" id="GO:0006537">
    <property type="term" value="P:glutamate biosynthetic process"/>
    <property type="evidence" value="ECO:0007669"/>
    <property type="project" value="TreeGrafter"/>
</dbReference>
<dbReference type="Pfam" id="PF04960">
    <property type="entry name" value="Glutaminase"/>
    <property type="match status" value="1"/>
</dbReference>
<keyword evidence="4 6" id="KW-0378">Hydrolase</keyword>
<evidence type="ECO:0000256" key="3">
    <source>
        <dbReference type="ARBA" id="ARBA00012918"/>
    </source>
</evidence>
<comment type="caution">
    <text evidence="7">The sequence shown here is derived from an EMBL/GenBank/DDBJ whole genome shotgun (WGS) entry which is preliminary data.</text>
</comment>
<feature type="binding site" evidence="6">
    <location>
        <position position="196"/>
    </location>
    <ligand>
        <name>substrate</name>
    </ligand>
</feature>
<evidence type="ECO:0000313" key="8">
    <source>
        <dbReference type="Proteomes" id="UP000307943"/>
    </source>
</evidence>
<feature type="binding site" evidence="6">
    <location>
        <position position="172"/>
    </location>
    <ligand>
        <name>substrate</name>
    </ligand>
</feature>
<evidence type="ECO:0000256" key="5">
    <source>
        <dbReference type="ARBA" id="ARBA00049534"/>
    </source>
</evidence>
<dbReference type="FunFam" id="3.40.710.10:FF:000005">
    <property type="entry name" value="Glutaminase"/>
    <property type="match status" value="1"/>
</dbReference>
<keyword evidence="8" id="KW-1185">Reference proteome</keyword>
<dbReference type="HAMAP" id="MF_00313">
    <property type="entry name" value="Glutaminase"/>
    <property type="match status" value="1"/>
</dbReference>
<gene>
    <name evidence="6 7" type="primary">glsA</name>
    <name evidence="7" type="ORF">FE784_26720</name>
</gene>
<dbReference type="Gene3D" id="3.40.710.10">
    <property type="entry name" value="DD-peptidase/beta-lactamase superfamily"/>
    <property type="match status" value="1"/>
</dbReference>
<name>A0A5C4T4L4_9BACL</name>
<dbReference type="InterPro" id="IPR015868">
    <property type="entry name" value="Glutaminase"/>
</dbReference>
<feature type="binding site" evidence="6">
    <location>
        <position position="266"/>
    </location>
    <ligand>
        <name>substrate</name>
    </ligand>
</feature>
<dbReference type="PANTHER" id="PTHR12544:SF29">
    <property type="entry name" value="GLUTAMINASE"/>
    <property type="match status" value="1"/>
</dbReference>
<dbReference type="RefSeq" id="WP_139605311.1">
    <property type="nucleotide sequence ID" value="NZ_VDCQ01000046.1"/>
</dbReference>
<organism evidence="7 8">
    <name type="scientific">Paenibacillus hemerocallicola</name>
    <dbReference type="NCBI Taxonomy" id="1172614"/>
    <lineage>
        <taxon>Bacteria</taxon>
        <taxon>Bacillati</taxon>
        <taxon>Bacillota</taxon>
        <taxon>Bacilli</taxon>
        <taxon>Bacillales</taxon>
        <taxon>Paenibacillaceae</taxon>
        <taxon>Paenibacillus</taxon>
    </lineage>
</organism>
<dbReference type="SUPFAM" id="SSF56601">
    <property type="entry name" value="beta-lactamase/transpeptidase-like"/>
    <property type="match status" value="1"/>
</dbReference>
<keyword evidence="6" id="KW-0007">Acetylation</keyword>
<accession>A0A5C4T4L4</accession>
<dbReference type="NCBIfam" id="TIGR03814">
    <property type="entry name" value="Gln_ase"/>
    <property type="match status" value="1"/>
</dbReference>